<reference evidence="2" key="1">
    <citation type="journal article" date="2022" name="bioRxiv">
        <title>Sequencing and chromosome-scale assembly of the giantPleurodeles waltlgenome.</title>
        <authorList>
            <person name="Brown T."/>
            <person name="Elewa A."/>
            <person name="Iarovenko S."/>
            <person name="Subramanian E."/>
            <person name="Araus A.J."/>
            <person name="Petzold A."/>
            <person name="Susuki M."/>
            <person name="Suzuki K.-i.T."/>
            <person name="Hayashi T."/>
            <person name="Toyoda A."/>
            <person name="Oliveira C."/>
            <person name="Osipova E."/>
            <person name="Leigh N.D."/>
            <person name="Simon A."/>
            <person name="Yun M.H."/>
        </authorList>
    </citation>
    <scope>NUCLEOTIDE SEQUENCE</scope>
    <source>
        <strain evidence="2">20211129_DDA</strain>
        <tissue evidence="2">Liver</tissue>
    </source>
</reference>
<organism evidence="2 3">
    <name type="scientific">Pleurodeles waltl</name>
    <name type="common">Iberian ribbed newt</name>
    <dbReference type="NCBI Taxonomy" id="8319"/>
    <lineage>
        <taxon>Eukaryota</taxon>
        <taxon>Metazoa</taxon>
        <taxon>Chordata</taxon>
        <taxon>Craniata</taxon>
        <taxon>Vertebrata</taxon>
        <taxon>Euteleostomi</taxon>
        <taxon>Amphibia</taxon>
        <taxon>Batrachia</taxon>
        <taxon>Caudata</taxon>
        <taxon>Salamandroidea</taxon>
        <taxon>Salamandridae</taxon>
        <taxon>Pleurodelinae</taxon>
        <taxon>Pleurodeles</taxon>
    </lineage>
</organism>
<evidence type="ECO:0000313" key="3">
    <source>
        <dbReference type="Proteomes" id="UP001066276"/>
    </source>
</evidence>
<evidence type="ECO:0000313" key="2">
    <source>
        <dbReference type="EMBL" id="KAJ1192955.1"/>
    </source>
</evidence>
<keyword evidence="3" id="KW-1185">Reference proteome</keyword>
<dbReference type="AlphaFoldDB" id="A0AAV7UV21"/>
<name>A0AAV7UV21_PLEWA</name>
<accession>A0AAV7UV21</accession>
<feature type="region of interest" description="Disordered" evidence="1">
    <location>
        <begin position="1"/>
        <end position="66"/>
    </location>
</feature>
<comment type="caution">
    <text evidence="2">The sequence shown here is derived from an EMBL/GenBank/DDBJ whole genome shotgun (WGS) entry which is preliminary data.</text>
</comment>
<dbReference type="Proteomes" id="UP001066276">
    <property type="component" value="Chromosome 2_2"/>
</dbReference>
<feature type="compositionally biased region" description="Basic residues" evidence="1">
    <location>
        <begin position="15"/>
        <end position="24"/>
    </location>
</feature>
<evidence type="ECO:0000256" key="1">
    <source>
        <dbReference type="SAM" id="MobiDB-lite"/>
    </source>
</evidence>
<protein>
    <submittedName>
        <fullName evidence="2">Uncharacterized protein</fullName>
    </submittedName>
</protein>
<proteinExistence type="predicted"/>
<sequence length="66" mass="7321">MLSAKASRALNTRVKYLRNGKRAPSRGPDASPEEKCARAEAGCAEETSRNKHRVPAKSTRQNVRKQ</sequence>
<dbReference type="EMBL" id="JANPWB010000004">
    <property type="protein sequence ID" value="KAJ1192955.1"/>
    <property type="molecule type" value="Genomic_DNA"/>
</dbReference>
<gene>
    <name evidence="2" type="ORF">NDU88_002261</name>
</gene>